<name>A0A4C1SDZ4_EUMVA</name>
<keyword evidence="2" id="KW-1185">Reference proteome</keyword>
<reference evidence="1 2" key="1">
    <citation type="journal article" date="2019" name="Commun. Biol.">
        <title>The bagworm genome reveals a unique fibroin gene that provides high tensile strength.</title>
        <authorList>
            <person name="Kono N."/>
            <person name="Nakamura H."/>
            <person name="Ohtoshi R."/>
            <person name="Tomita M."/>
            <person name="Numata K."/>
            <person name="Arakawa K."/>
        </authorList>
    </citation>
    <scope>NUCLEOTIDE SEQUENCE [LARGE SCALE GENOMIC DNA]</scope>
</reference>
<accession>A0A4C1SDZ4</accession>
<proteinExistence type="predicted"/>
<protein>
    <submittedName>
        <fullName evidence="1">Uncharacterized protein</fullName>
    </submittedName>
</protein>
<gene>
    <name evidence="1" type="ORF">EVAR_943_1</name>
</gene>
<dbReference type="AlphaFoldDB" id="A0A4C1SDZ4"/>
<dbReference type="Proteomes" id="UP000299102">
    <property type="component" value="Unassembled WGS sequence"/>
</dbReference>
<evidence type="ECO:0000313" key="2">
    <source>
        <dbReference type="Proteomes" id="UP000299102"/>
    </source>
</evidence>
<sequence length="217" mass="24788">MNNNRVSKIVVIGCNELCERVEHAGPLGRAEKSRADPTVSSDRVTRAFHLIGYLIERNGLIERGVADGGENGLREGEMGYRNFRSLDEMQQRKMLLPVCSKNSFTSIQVELSSVHSSVRLLFRTYQIGSFQLIRKQKKHPPYERDLRTIARCQHREPSIALHAARYKSQCTRLRRMRTANARTHRAPRHLRFTAYERTVNFGNAGGRFGAFSSYGHA</sequence>
<organism evidence="1 2">
    <name type="scientific">Eumeta variegata</name>
    <name type="common">Bagworm moth</name>
    <name type="synonym">Eumeta japonica</name>
    <dbReference type="NCBI Taxonomy" id="151549"/>
    <lineage>
        <taxon>Eukaryota</taxon>
        <taxon>Metazoa</taxon>
        <taxon>Ecdysozoa</taxon>
        <taxon>Arthropoda</taxon>
        <taxon>Hexapoda</taxon>
        <taxon>Insecta</taxon>
        <taxon>Pterygota</taxon>
        <taxon>Neoptera</taxon>
        <taxon>Endopterygota</taxon>
        <taxon>Lepidoptera</taxon>
        <taxon>Glossata</taxon>
        <taxon>Ditrysia</taxon>
        <taxon>Tineoidea</taxon>
        <taxon>Psychidae</taxon>
        <taxon>Oiketicinae</taxon>
        <taxon>Eumeta</taxon>
    </lineage>
</organism>
<evidence type="ECO:0000313" key="1">
    <source>
        <dbReference type="EMBL" id="GBP00379.1"/>
    </source>
</evidence>
<dbReference type="EMBL" id="BGZK01000005">
    <property type="protein sequence ID" value="GBP00379.1"/>
    <property type="molecule type" value="Genomic_DNA"/>
</dbReference>
<comment type="caution">
    <text evidence="1">The sequence shown here is derived from an EMBL/GenBank/DDBJ whole genome shotgun (WGS) entry which is preliminary data.</text>
</comment>